<dbReference type="PANTHER" id="PTHR30603">
    <property type="entry name" value="RNA POLYMERASE SIGMA FACTOR RPO"/>
    <property type="match status" value="1"/>
</dbReference>
<evidence type="ECO:0000256" key="1">
    <source>
        <dbReference type="ARBA" id="ARBA00023015"/>
    </source>
</evidence>
<gene>
    <name evidence="7" type="ORF">FHX44_111534</name>
</gene>
<dbReference type="Pfam" id="PF00140">
    <property type="entry name" value="Sigma70_r1_2"/>
    <property type="match status" value="1"/>
</dbReference>
<dbReference type="Gene3D" id="1.10.601.10">
    <property type="entry name" value="RNA Polymerase Primary Sigma Factor"/>
    <property type="match status" value="1"/>
</dbReference>
<dbReference type="InterPro" id="IPR013325">
    <property type="entry name" value="RNA_pol_sigma_r2"/>
</dbReference>
<dbReference type="PANTHER" id="PTHR30603:SF60">
    <property type="entry name" value="RNA POLYMERASE SIGMA FACTOR RPOD"/>
    <property type="match status" value="1"/>
</dbReference>
<protein>
    <submittedName>
        <fullName evidence="7">RNA polymerase sigma factor (Sigma-70 family)</fullName>
    </submittedName>
</protein>
<dbReference type="AlphaFoldDB" id="A0A561SLB3"/>
<keyword evidence="8" id="KW-1185">Reference proteome</keyword>
<keyword evidence="1" id="KW-0805">Transcription regulation</keyword>
<dbReference type="InterPro" id="IPR013324">
    <property type="entry name" value="RNA_pol_sigma_r3/r4-like"/>
</dbReference>
<evidence type="ECO:0000313" key="8">
    <source>
        <dbReference type="Proteomes" id="UP000321261"/>
    </source>
</evidence>
<dbReference type="NCBIfam" id="TIGR02937">
    <property type="entry name" value="sigma70-ECF"/>
    <property type="match status" value="1"/>
</dbReference>
<dbReference type="SUPFAM" id="SSF88659">
    <property type="entry name" value="Sigma3 and sigma4 domains of RNA polymerase sigma factors"/>
    <property type="match status" value="1"/>
</dbReference>
<dbReference type="GO" id="GO:0006352">
    <property type="term" value="P:DNA-templated transcription initiation"/>
    <property type="evidence" value="ECO:0007669"/>
    <property type="project" value="InterPro"/>
</dbReference>
<dbReference type="EMBL" id="VIWU01000001">
    <property type="protein sequence ID" value="TWF75650.1"/>
    <property type="molecule type" value="Genomic_DNA"/>
</dbReference>
<organism evidence="7 8">
    <name type="scientific">Pseudonocardia hierapolitana</name>
    <dbReference type="NCBI Taxonomy" id="1128676"/>
    <lineage>
        <taxon>Bacteria</taxon>
        <taxon>Bacillati</taxon>
        <taxon>Actinomycetota</taxon>
        <taxon>Actinomycetes</taxon>
        <taxon>Pseudonocardiales</taxon>
        <taxon>Pseudonocardiaceae</taxon>
        <taxon>Pseudonocardia</taxon>
    </lineage>
</organism>
<evidence type="ECO:0000256" key="3">
    <source>
        <dbReference type="ARBA" id="ARBA00023125"/>
    </source>
</evidence>
<keyword evidence="2" id="KW-0731">Sigma factor</keyword>
<dbReference type="Proteomes" id="UP000321261">
    <property type="component" value="Unassembled WGS sequence"/>
</dbReference>
<accession>A0A561SLB3</accession>
<reference evidence="7 8" key="1">
    <citation type="submission" date="2019-06" db="EMBL/GenBank/DDBJ databases">
        <title>Sequencing the genomes of 1000 actinobacteria strains.</title>
        <authorList>
            <person name="Klenk H.-P."/>
        </authorList>
    </citation>
    <scope>NUCLEOTIDE SEQUENCE [LARGE SCALE GENOMIC DNA]</scope>
    <source>
        <strain evidence="7 8">DSM 45671</strain>
    </source>
</reference>
<evidence type="ECO:0000256" key="5">
    <source>
        <dbReference type="SAM" id="MobiDB-lite"/>
    </source>
</evidence>
<feature type="compositionally biased region" description="Acidic residues" evidence="5">
    <location>
        <begin position="126"/>
        <end position="136"/>
    </location>
</feature>
<dbReference type="InterPro" id="IPR014284">
    <property type="entry name" value="RNA_pol_sigma-70_dom"/>
</dbReference>
<dbReference type="InterPro" id="IPR007630">
    <property type="entry name" value="RNA_pol_sigma70_r4"/>
</dbReference>
<feature type="region of interest" description="Disordered" evidence="5">
    <location>
        <begin position="114"/>
        <end position="136"/>
    </location>
</feature>
<evidence type="ECO:0000313" key="7">
    <source>
        <dbReference type="EMBL" id="TWF75650.1"/>
    </source>
</evidence>
<dbReference type="OrthoDB" id="9809557at2"/>
<dbReference type="SUPFAM" id="SSF88946">
    <property type="entry name" value="Sigma2 domain of RNA polymerase sigma factors"/>
    <property type="match status" value="1"/>
</dbReference>
<proteinExistence type="predicted"/>
<dbReference type="GO" id="GO:0003677">
    <property type="term" value="F:DNA binding"/>
    <property type="evidence" value="ECO:0007669"/>
    <property type="project" value="UniProtKB-KW"/>
</dbReference>
<dbReference type="Pfam" id="PF04542">
    <property type="entry name" value="Sigma70_r2"/>
    <property type="match status" value="1"/>
</dbReference>
<sequence length="439" mass="47789">MLTTRSTASRHEALHALRVAAERGPLPFPTVAAVVQAHGLSGDDLRTLLADLRGGGIDLPASLAGAPTPSAARAFSPPPALTEVIPSPRPERELFRGDEVLDLSRMSLADLGIAPTPSPPASAPDQGEELGCDEDDREPPALNLVALYRAQIAATPLLSAEEEVRLAQAIEAGLLAEERLEVIHRPPHAVRDLRALVAAGRRAYGRFLQANLRLVVSIALMYQGRGLDLLDLVQEGNLGLIRAVQKFDYRQGNKFSTYASWWIKQSIGRALADKCRTIRFPVHVVERLVKVEATAVRLTEAGQEASREAISEITGFPEDEVEALLGLPRTTPLDHAAAVLGTARLHDLIDRYADHHAEPELLGYDADDVHRALALLSEREAYILRQRAGFDGEPATLDEIGRSLGVTRERVRQIESKARPKLTARLHEIGRPTLSRSTS</sequence>
<dbReference type="PRINTS" id="PR00046">
    <property type="entry name" value="SIGMA70FCT"/>
</dbReference>
<dbReference type="InterPro" id="IPR009042">
    <property type="entry name" value="RNA_pol_sigma70_r1_2"/>
</dbReference>
<comment type="caution">
    <text evidence="7">The sequence shown here is derived from an EMBL/GenBank/DDBJ whole genome shotgun (WGS) entry which is preliminary data.</text>
</comment>
<feature type="domain" description="RNA polymerase sigma-70" evidence="6">
    <location>
        <begin position="231"/>
        <end position="244"/>
    </location>
</feature>
<dbReference type="InterPro" id="IPR050239">
    <property type="entry name" value="Sigma-70_RNA_pol_init_factors"/>
</dbReference>
<dbReference type="Gene3D" id="1.10.10.10">
    <property type="entry name" value="Winged helix-like DNA-binding domain superfamily/Winged helix DNA-binding domain"/>
    <property type="match status" value="1"/>
</dbReference>
<evidence type="ECO:0000259" key="6">
    <source>
        <dbReference type="PROSITE" id="PS00715"/>
    </source>
</evidence>
<dbReference type="InterPro" id="IPR000943">
    <property type="entry name" value="RNA_pol_sigma70"/>
</dbReference>
<keyword evidence="3" id="KW-0238">DNA-binding</keyword>
<dbReference type="GO" id="GO:0016987">
    <property type="term" value="F:sigma factor activity"/>
    <property type="evidence" value="ECO:0007669"/>
    <property type="project" value="UniProtKB-KW"/>
</dbReference>
<dbReference type="PROSITE" id="PS00715">
    <property type="entry name" value="SIGMA70_1"/>
    <property type="match status" value="1"/>
</dbReference>
<evidence type="ECO:0000256" key="2">
    <source>
        <dbReference type="ARBA" id="ARBA00023082"/>
    </source>
</evidence>
<dbReference type="Pfam" id="PF04545">
    <property type="entry name" value="Sigma70_r4"/>
    <property type="match status" value="1"/>
</dbReference>
<dbReference type="RefSeq" id="WP_147254819.1">
    <property type="nucleotide sequence ID" value="NZ_VIWU01000001.1"/>
</dbReference>
<dbReference type="CDD" id="cd06171">
    <property type="entry name" value="Sigma70_r4"/>
    <property type="match status" value="1"/>
</dbReference>
<name>A0A561SLB3_9PSEU</name>
<evidence type="ECO:0000256" key="4">
    <source>
        <dbReference type="ARBA" id="ARBA00023163"/>
    </source>
</evidence>
<dbReference type="InterPro" id="IPR007627">
    <property type="entry name" value="RNA_pol_sigma70_r2"/>
</dbReference>
<dbReference type="InterPro" id="IPR036388">
    <property type="entry name" value="WH-like_DNA-bd_sf"/>
</dbReference>
<keyword evidence="4" id="KW-0804">Transcription</keyword>